<dbReference type="PANTHER" id="PTHR30537:SF5">
    <property type="entry name" value="HTH-TYPE TRANSCRIPTIONAL ACTIVATOR TTDR-RELATED"/>
    <property type="match status" value="1"/>
</dbReference>
<dbReference type="Pfam" id="PF00126">
    <property type="entry name" value="HTH_1"/>
    <property type="match status" value="1"/>
</dbReference>
<dbReference type="PANTHER" id="PTHR30537">
    <property type="entry name" value="HTH-TYPE TRANSCRIPTIONAL REGULATOR"/>
    <property type="match status" value="1"/>
</dbReference>
<dbReference type="SUPFAM" id="SSF46785">
    <property type="entry name" value="Winged helix' DNA-binding domain"/>
    <property type="match status" value="1"/>
</dbReference>
<evidence type="ECO:0000256" key="2">
    <source>
        <dbReference type="ARBA" id="ARBA00023015"/>
    </source>
</evidence>
<evidence type="ECO:0000259" key="5">
    <source>
        <dbReference type="PROSITE" id="PS50931"/>
    </source>
</evidence>
<dbReference type="FunFam" id="3.40.190.290:FF:000001">
    <property type="entry name" value="Transcriptional regulator, LysR family"/>
    <property type="match status" value="1"/>
</dbReference>
<evidence type="ECO:0000313" key="6">
    <source>
        <dbReference type="EMBL" id="VAW67342.1"/>
    </source>
</evidence>
<dbReference type="CDD" id="cd08422">
    <property type="entry name" value="PBP2_CrgA_like"/>
    <property type="match status" value="1"/>
</dbReference>
<proteinExistence type="inferred from homology"/>
<reference evidence="6" key="1">
    <citation type="submission" date="2018-06" db="EMBL/GenBank/DDBJ databases">
        <authorList>
            <person name="Zhirakovskaya E."/>
        </authorList>
    </citation>
    <scope>NUCLEOTIDE SEQUENCE</scope>
</reference>
<accession>A0A3B0XW33</accession>
<dbReference type="PROSITE" id="PS50931">
    <property type="entry name" value="HTH_LYSR"/>
    <property type="match status" value="1"/>
</dbReference>
<evidence type="ECO:0000256" key="1">
    <source>
        <dbReference type="ARBA" id="ARBA00009437"/>
    </source>
</evidence>
<dbReference type="GO" id="GO:0043565">
    <property type="term" value="F:sequence-specific DNA binding"/>
    <property type="evidence" value="ECO:0007669"/>
    <property type="project" value="TreeGrafter"/>
</dbReference>
<dbReference type="GO" id="GO:0006351">
    <property type="term" value="P:DNA-templated transcription"/>
    <property type="evidence" value="ECO:0007669"/>
    <property type="project" value="TreeGrafter"/>
</dbReference>
<dbReference type="InterPro" id="IPR058163">
    <property type="entry name" value="LysR-type_TF_proteobact-type"/>
</dbReference>
<evidence type="ECO:0000256" key="4">
    <source>
        <dbReference type="ARBA" id="ARBA00023163"/>
    </source>
</evidence>
<keyword evidence="2" id="KW-0805">Transcription regulation</keyword>
<keyword evidence="4" id="KW-0804">Transcription</keyword>
<dbReference type="GO" id="GO:0003700">
    <property type="term" value="F:DNA-binding transcription factor activity"/>
    <property type="evidence" value="ECO:0007669"/>
    <property type="project" value="InterPro"/>
</dbReference>
<dbReference type="InterPro" id="IPR005119">
    <property type="entry name" value="LysR_subst-bd"/>
</dbReference>
<evidence type="ECO:0000256" key="3">
    <source>
        <dbReference type="ARBA" id="ARBA00023125"/>
    </source>
</evidence>
<dbReference type="Pfam" id="PF03466">
    <property type="entry name" value="LysR_substrate"/>
    <property type="match status" value="1"/>
</dbReference>
<dbReference type="InterPro" id="IPR036388">
    <property type="entry name" value="WH-like_DNA-bd_sf"/>
</dbReference>
<gene>
    <name evidence="6" type="ORF">MNBD_GAMMA09-2614</name>
</gene>
<keyword evidence="3" id="KW-0238">DNA-binding</keyword>
<comment type="similarity">
    <text evidence="1">Belongs to the LysR transcriptional regulatory family.</text>
</comment>
<dbReference type="AlphaFoldDB" id="A0A3B0XW33"/>
<protein>
    <submittedName>
        <fullName evidence="6">Transcriptional regulator, LysR family</fullName>
    </submittedName>
</protein>
<dbReference type="InterPro" id="IPR036390">
    <property type="entry name" value="WH_DNA-bd_sf"/>
</dbReference>
<dbReference type="FunFam" id="1.10.10.10:FF:000001">
    <property type="entry name" value="LysR family transcriptional regulator"/>
    <property type="match status" value="1"/>
</dbReference>
<dbReference type="SUPFAM" id="SSF53850">
    <property type="entry name" value="Periplasmic binding protein-like II"/>
    <property type="match status" value="1"/>
</dbReference>
<feature type="domain" description="HTH lysR-type" evidence="5">
    <location>
        <begin position="4"/>
        <end position="61"/>
    </location>
</feature>
<dbReference type="EMBL" id="UOFI01000095">
    <property type="protein sequence ID" value="VAW67342.1"/>
    <property type="molecule type" value="Genomic_DNA"/>
</dbReference>
<dbReference type="Gene3D" id="3.40.190.290">
    <property type="match status" value="1"/>
</dbReference>
<sequence>MQQYDLIELRSFMAVVESGGFKRAADILNASTAAISRRVSALERSLDTRLLNRTTRQIDLTEAGKQFYEDLQHIFCALDEAEERLHNEHKTPRGSLRIAAPQSFGTLCFAPVLPDFMNRYPEIEVKLQLDDRLTDIVAEGIDIAIRIGAPKDSSLVASCIAAIPRVFCASPDYLQKHGEPEQPAELAAHNCLHYNQLSMKEEWSYEKKGKMYSFRAGGTLSTNNGEVLRDAAIAGIGITLLPKFIVSDALRTGRLKAVLTDYYPKPFGLYAVRPSRKFTPLRIKRLIEFLQEKFSENAMLKP</sequence>
<dbReference type="InterPro" id="IPR000847">
    <property type="entry name" value="LysR_HTH_N"/>
</dbReference>
<dbReference type="Gene3D" id="1.10.10.10">
    <property type="entry name" value="Winged helix-like DNA-binding domain superfamily/Winged helix DNA-binding domain"/>
    <property type="match status" value="1"/>
</dbReference>
<name>A0A3B0XW33_9ZZZZ</name>
<organism evidence="6">
    <name type="scientific">hydrothermal vent metagenome</name>
    <dbReference type="NCBI Taxonomy" id="652676"/>
    <lineage>
        <taxon>unclassified sequences</taxon>
        <taxon>metagenomes</taxon>
        <taxon>ecological metagenomes</taxon>
    </lineage>
</organism>